<sequence>MMLTIAYIEEPPFGWTDANQSATGADIELAETILRAIGVTKINYQGSHALLDAFNQQLRTYLGSDDHRRRTLRFGLTRNEIDPVVPG</sequence>
<proteinExistence type="predicted"/>
<name>A0A1H4F139_9BURK</name>
<dbReference type="EMBL" id="FNRQ01000004">
    <property type="protein sequence ID" value="SEA90983.1"/>
    <property type="molecule type" value="Genomic_DNA"/>
</dbReference>
<dbReference type="Proteomes" id="UP000198638">
    <property type="component" value="Unassembled WGS sequence"/>
</dbReference>
<dbReference type="AlphaFoldDB" id="A0A1H4F139"/>
<gene>
    <name evidence="1" type="ORF">SAMN05192564_10448</name>
</gene>
<dbReference type="Gene3D" id="3.40.190.10">
    <property type="entry name" value="Periplasmic binding protein-like II"/>
    <property type="match status" value="1"/>
</dbReference>
<protein>
    <submittedName>
        <fullName evidence="1">Uncharacterized protein</fullName>
    </submittedName>
</protein>
<evidence type="ECO:0000313" key="1">
    <source>
        <dbReference type="EMBL" id="SEA90983.1"/>
    </source>
</evidence>
<dbReference type="SUPFAM" id="SSF53850">
    <property type="entry name" value="Periplasmic binding protein-like II"/>
    <property type="match status" value="1"/>
</dbReference>
<keyword evidence="2" id="KW-1185">Reference proteome</keyword>
<organism evidence="1 2">
    <name type="scientific">Paraburkholderia sartisoli</name>
    <dbReference type="NCBI Taxonomy" id="83784"/>
    <lineage>
        <taxon>Bacteria</taxon>
        <taxon>Pseudomonadati</taxon>
        <taxon>Pseudomonadota</taxon>
        <taxon>Betaproteobacteria</taxon>
        <taxon>Burkholderiales</taxon>
        <taxon>Burkholderiaceae</taxon>
        <taxon>Paraburkholderia</taxon>
    </lineage>
</organism>
<reference evidence="2" key="1">
    <citation type="submission" date="2016-10" db="EMBL/GenBank/DDBJ databases">
        <authorList>
            <person name="Varghese N."/>
            <person name="Submissions S."/>
        </authorList>
    </citation>
    <scope>NUCLEOTIDE SEQUENCE [LARGE SCALE GENOMIC DNA]</scope>
    <source>
        <strain evidence="2">LMG 24000</strain>
    </source>
</reference>
<dbReference type="STRING" id="83784.SAMN05192564_10448"/>
<accession>A0A1H4F139</accession>
<evidence type="ECO:0000313" key="2">
    <source>
        <dbReference type="Proteomes" id="UP000198638"/>
    </source>
</evidence>
<dbReference type="OrthoDB" id="9768183at2"/>